<dbReference type="Proteomes" id="UP000199111">
    <property type="component" value="Unassembled WGS sequence"/>
</dbReference>
<keyword evidence="2" id="KW-1185">Reference proteome</keyword>
<proteinExistence type="predicted"/>
<dbReference type="GO" id="GO:0016810">
    <property type="term" value="F:hydrolase activity, acting on carbon-nitrogen (but not peptide) bonds"/>
    <property type="evidence" value="ECO:0007669"/>
    <property type="project" value="InterPro"/>
</dbReference>
<dbReference type="PANTHER" id="PTHR43135">
    <property type="entry name" value="ALPHA-D-RIBOSE 1-METHYLPHOSPHONATE 5-TRIPHOSPHATE DIPHOSPHATASE"/>
    <property type="match status" value="1"/>
</dbReference>
<dbReference type="InterPro" id="IPR015424">
    <property type="entry name" value="PyrdxlP-dep_Trfase"/>
</dbReference>
<dbReference type="AlphaFoldDB" id="A0A1I3GT90"/>
<name>A0A1I3GT90_9ACTN</name>
<dbReference type="RefSeq" id="WP_093885551.1">
    <property type="nucleotide sequence ID" value="NZ_FOQY01000002.1"/>
</dbReference>
<protein>
    <recommendedName>
        <fullName evidence="3">Amidohydrolase family protein</fullName>
    </recommendedName>
</protein>
<sequence>MIDIDRVRDDTPGCRDLAHLNNAGCALPPAAVLDTMVDYLRAEATHGGYETQRERAGQLAAVYDSLAVLIGAGSSEIALSTVGVQAAAAAGVDSVEHGTFISPEGGDGYDEAGAIKPGYLADLIAVDGDPREDVRVLLDPLFVLAGGRVVKEPA</sequence>
<accession>A0A1I3GT90</accession>
<reference evidence="2" key="1">
    <citation type="submission" date="2016-10" db="EMBL/GenBank/DDBJ databases">
        <authorList>
            <person name="Varghese N."/>
            <person name="Submissions S."/>
        </authorList>
    </citation>
    <scope>NUCLEOTIDE SEQUENCE [LARGE SCALE GENOMIC DNA]</scope>
    <source>
        <strain evidence="2">CGMCC 4.2126</strain>
    </source>
</reference>
<dbReference type="EMBL" id="FOQY01000002">
    <property type="protein sequence ID" value="SFI26657.1"/>
    <property type="molecule type" value="Genomic_DNA"/>
</dbReference>
<dbReference type="InterPro" id="IPR015422">
    <property type="entry name" value="PyrdxlP-dep_Trfase_small"/>
</dbReference>
<organism evidence="1 2">
    <name type="scientific">Streptosporangium canum</name>
    <dbReference type="NCBI Taxonomy" id="324952"/>
    <lineage>
        <taxon>Bacteria</taxon>
        <taxon>Bacillati</taxon>
        <taxon>Actinomycetota</taxon>
        <taxon>Actinomycetes</taxon>
        <taxon>Streptosporangiales</taxon>
        <taxon>Streptosporangiaceae</taxon>
        <taxon>Streptosporangium</taxon>
    </lineage>
</organism>
<dbReference type="Gene3D" id="3.90.1150.10">
    <property type="entry name" value="Aspartate Aminotransferase, domain 1"/>
    <property type="match status" value="1"/>
</dbReference>
<evidence type="ECO:0000313" key="1">
    <source>
        <dbReference type="EMBL" id="SFI26657.1"/>
    </source>
</evidence>
<dbReference type="Gene3D" id="2.30.40.10">
    <property type="entry name" value="Urease, subunit C, domain 1"/>
    <property type="match status" value="1"/>
</dbReference>
<dbReference type="InterPro" id="IPR051781">
    <property type="entry name" value="Metallo-dep_Hydrolase"/>
</dbReference>
<evidence type="ECO:0000313" key="2">
    <source>
        <dbReference type="Proteomes" id="UP000199111"/>
    </source>
</evidence>
<dbReference type="SUPFAM" id="SSF51338">
    <property type="entry name" value="Composite domain of metallo-dependent hydrolases"/>
    <property type="match status" value="1"/>
</dbReference>
<evidence type="ECO:0008006" key="3">
    <source>
        <dbReference type="Google" id="ProtNLM"/>
    </source>
</evidence>
<dbReference type="InterPro" id="IPR015421">
    <property type="entry name" value="PyrdxlP-dep_Trfase_major"/>
</dbReference>
<dbReference type="Gene3D" id="3.40.640.10">
    <property type="entry name" value="Type I PLP-dependent aspartate aminotransferase-like (Major domain)"/>
    <property type="match status" value="1"/>
</dbReference>
<dbReference type="InterPro" id="IPR011059">
    <property type="entry name" value="Metal-dep_hydrolase_composite"/>
</dbReference>
<dbReference type="PANTHER" id="PTHR43135:SF3">
    <property type="entry name" value="ALPHA-D-RIBOSE 1-METHYLPHOSPHONATE 5-TRIPHOSPHATE DIPHOSPHATASE"/>
    <property type="match status" value="1"/>
</dbReference>
<gene>
    <name evidence="1" type="ORF">SAMN05216275_102210</name>
</gene>
<dbReference type="GeneID" id="96296550"/>
<dbReference type="SUPFAM" id="SSF53383">
    <property type="entry name" value="PLP-dependent transferases"/>
    <property type="match status" value="1"/>
</dbReference>